<keyword evidence="6" id="KW-1185">Reference proteome</keyword>
<feature type="domain" description="GGDEF" evidence="4">
    <location>
        <begin position="456"/>
        <end position="593"/>
    </location>
</feature>
<dbReference type="CDD" id="cd01949">
    <property type="entry name" value="GGDEF"/>
    <property type="match status" value="1"/>
</dbReference>
<dbReference type="InterPro" id="IPR050469">
    <property type="entry name" value="Diguanylate_Cyclase"/>
</dbReference>
<protein>
    <recommendedName>
        <fullName evidence="1">diguanylate cyclase</fullName>
        <ecNumber evidence="1">2.7.7.65</ecNumber>
    </recommendedName>
</protein>
<evidence type="ECO:0000259" key="4">
    <source>
        <dbReference type="PROSITE" id="PS50887"/>
    </source>
</evidence>
<dbReference type="InterPro" id="IPR007487">
    <property type="entry name" value="ABC_transpt-TYRBP-like"/>
</dbReference>
<reference evidence="5" key="1">
    <citation type="submission" date="2021-12" db="EMBL/GenBank/DDBJ databases">
        <title>Enterovibrio ZSDZ35 sp. nov. and Enterovibrio ZSDZ42 sp. nov., isolated from coastal seawater in Qingdao.</title>
        <authorList>
            <person name="Zhang P."/>
        </authorList>
    </citation>
    <scope>NUCLEOTIDE SEQUENCE</scope>
    <source>
        <strain evidence="5">ZSDZ35</strain>
    </source>
</reference>
<keyword evidence="5" id="KW-0548">Nucleotidyltransferase</keyword>
<dbReference type="Gene3D" id="3.30.70.270">
    <property type="match status" value="1"/>
</dbReference>
<dbReference type="EC" id="2.7.7.65" evidence="1"/>
<dbReference type="PANTHER" id="PTHR45138">
    <property type="entry name" value="REGULATORY COMPONENTS OF SENSORY TRANSDUCTION SYSTEM"/>
    <property type="match status" value="1"/>
</dbReference>
<dbReference type="InterPro" id="IPR043128">
    <property type="entry name" value="Rev_trsase/Diguanyl_cyclase"/>
</dbReference>
<dbReference type="Proteomes" id="UP001149821">
    <property type="component" value="Unassembled WGS sequence"/>
</dbReference>
<keyword evidence="3" id="KW-1133">Transmembrane helix</keyword>
<accession>A0ABT5QGG5</accession>
<dbReference type="Pfam" id="PF00990">
    <property type="entry name" value="GGDEF"/>
    <property type="match status" value="1"/>
</dbReference>
<dbReference type="Gene3D" id="3.40.50.2300">
    <property type="match status" value="2"/>
</dbReference>
<dbReference type="InterPro" id="IPR000160">
    <property type="entry name" value="GGDEF_dom"/>
</dbReference>
<comment type="catalytic activity">
    <reaction evidence="2">
        <text>2 GTP = 3',3'-c-di-GMP + 2 diphosphate</text>
        <dbReference type="Rhea" id="RHEA:24898"/>
        <dbReference type="ChEBI" id="CHEBI:33019"/>
        <dbReference type="ChEBI" id="CHEBI:37565"/>
        <dbReference type="ChEBI" id="CHEBI:58805"/>
        <dbReference type="EC" id="2.7.7.65"/>
    </reaction>
</comment>
<dbReference type="EMBL" id="JAJUBB010000001">
    <property type="protein sequence ID" value="MDD1780073.1"/>
    <property type="molecule type" value="Genomic_DNA"/>
</dbReference>
<dbReference type="Pfam" id="PF04392">
    <property type="entry name" value="ABC_sub_bind"/>
    <property type="match status" value="1"/>
</dbReference>
<keyword evidence="5" id="KW-0808">Transferase</keyword>
<dbReference type="SUPFAM" id="SSF55073">
    <property type="entry name" value="Nucleotide cyclase"/>
    <property type="match status" value="1"/>
</dbReference>
<gene>
    <name evidence="5" type="ORF">LRP49_02570</name>
</gene>
<evidence type="ECO:0000313" key="5">
    <source>
        <dbReference type="EMBL" id="MDD1780073.1"/>
    </source>
</evidence>
<proteinExistence type="predicted"/>
<keyword evidence="3" id="KW-0812">Transmembrane</keyword>
<keyword evidence="3" id="KW-0472">Membrane</keyword>
<dbReference type="SMART" id="SM00267">
    <property type="entry name" value="GGDEF"/>
    <property type="match status" value="1"/>
</dbReference>
<dbReference type="PROSITE" id="PS50887">
    <property type="entry name" value="GGDEF"/>
    <property type="match status" value="1"/>
</dbReference>
<sequence length="605" mass="66804">MMNNYIKAGLSSLRQHTKFIHVIFMCAIALPMNASVSASQFINSDSNAHHILYINSFHRGYGWSDELESGLRETFATSATPVELSVVYLDSRRFDPAEINNKVADILALKNVSSTIDLVVTSDADAIAFALENQKTLFPTQPIVFSSINGQSSSQLQDRANVTGISEYKDYLQSLELALSLHPQTQAIAFIGSSKESYDRNVLDIVKENVTSSLDAQFDIEFLIDMSVDEVDAALSELPVNTIVFMLASTLPKQEGGQYSSAETARILSSITPHPIYTYWHSHIGHGALGGQIVTGHSQGKAAALLALEILDSPEKALPELRPAPSSFFFDLEEMKKRDIGEEALPTGTRFINYQAPIWQEYKTEALTTLVIIFGLISIVLAFFLLTKRQTETIHQISDENIELNNALEHNQEVLEDVTHQLEEITIVDELTGLMNERHFANMLDKELRRASRYKTPISLLLISLDDFENYTRNYGEEKANKAIAQIGHVFSNTCQRSSDVLAYLTHSQYAIILPHTSRDNALVVGEKLHSTLRDTNIPFVASKTGALTLSIGLASLEGTDERVNPQHMFNTSEVLRASAEKAGGNTTKADVIATKWGSDSSAGS</sequence>
<evidence type="ECO:0000256" key="2">
    <source>
        <dbReference type="ARBA" id="ARBA00034247"/>
    </source>
</evidence>
<comment type="caution">
    <text evidence="5">The sequence shown here is derived from an EMBL/GenBank/DDBJ whole genome shotgun (WGS) entry which is preliminary data.</text>
</comment>
<feature type="transmembrane region" description="Helical" evidence="3">
    <location>
        <begin position="366"/>
        <end position="386"/>
    </location>
</feature>
<evidence type="ECO:0000256" key="1">
    <source>
        <dbReference type="ARBA" id="ARBA00012528"/>
    </source>
</evidence>
<dbReference type="NCBIfam" id="TIGR00254">
    <property type="entry name" value="GGDEF"/>
    <property type="match status" value="1"/>
</dbReference>
<evidence type="ECO:0000313" key="6">
    <source>
        <dbReference type="Proteomes" id="UP001149821"/>
    </source>
</evidence>
<dbReference type="InterPro" id="IPR029787">
    <property type="entry name" value="Nucleotide_cyclase"/>
</dbReference>
<dbReference type="RefSeq" id="WP_274139983.1">
    <property type="nucleotide sequence ID" value="NZ_JAJUBB010000001.1"/>
</dbReference>
<organism evidence="5 6">
    <name type="scientific">Enterovibrio qingdaonensis</name>
    <dbReference type="NCBI Taxonomy" id="2899818"/>
    <lineage>
        <taxon>Bacteria</taxon>
        <taxon>Pseudomonadati</taxon>
        <taxon>Pseudomonadota</taxon>
        <taxon>Gammaproteobacteria</taxon>
        <taxon>Vibrionales</taxon>
        <taxon>Vibrionaceae</taxon>
        <taxon>Enterovibrio</taxon>
    </lineage>
</organism>
<evidence type="ECO:0000256" key="3">
    <source>
        <dbReference type="SAM" id="Phobius"/>
    </source>
</evidence>
<dbReference type="GO" id="GO:0052621">
    <property type="term" value="F:diguanylate cyclase activity"/>
    <property type="evidence" value="ECO:0007669"/>
    <property type="project" value="UniProtKB-EC"/>
</dbReference>
<name>A0ABT5QGG5_9GAMM</name>
<dbReference type="PANTHER" id="PTHR45138:SF9">
    <property type="entry name" value="DIGUANYLATE CYCLASE DGCM-RELATED"/>
    <property type="match status" value="1"/>
</dbReference>